<dbReference type="EMBL" id="OZ020109">
    <property type="protein sequence ID" value="CAK9261443.1"/>
    <property type="molecule type" value="Genomic_DNA"/>
</dbReference>
<keyword evidence="3" id="KW-0501">Molybdenum cofactor biosynthesis</keyword>
<dbReference type="PANTHER" id="PTHR14237">
    <property type="entry name" value="MOLYBDOPTERIN COFACTOR SULFURASE MOSC"/>
    <property type="match status" value="1"/>
</dbReference>
<dbReference type="PANTHER" id="PTHR14237:SF80">
    <property type="entry name" value="MOLYBDENUM COFACTOR SULFURASE"/>
    <property type="match status" value="1"/>
</dbReference>
<feature type="domain" description="MOSC" evidence="6">
    <location>
        <begin position="783"/>
        <end position="948"/>
    </location>
</feature>
<feature type="transmembrane region" description="Helical" evidence="5">
    <location>
        <begin position="45"/>
        <end position="66"/>
    </location>
</feature>
<dbReference type="InterPro" id="IPR000192">
    <property type="entry name" value="Aminotrans_V_dom"/>
</dbReference>
<keyword evidence="5" id="KW-0472">Membrane</keyword>
<dbReference type="Pfam" id="PF03473">
    <property type="entry name" value="MOSC"/>
    <property type="match status" value="1"/>
</dbReference>
<dbReference type="Gene3D" id="3.90.1150.10">
    <property type="entry name" value="Aspartate Aminotransferase, domain 1"/>
    <property type="match status" value="1"/>
</dbReference>
<dbReference type="HAMAP" id="MF_03050">
    <property type="entry name" value="MOCOS"/>
    <property type="match status" value="1"/>
</dbReference>
<accession>A0ABP0W3T2</accession>
<dbReference type="SUPFAM" id="SSF53383">
    <property type="entry name" value="PLP-dependent transferases"/>
    <property type="match status" value="1"/>
</dbReference>
<dbReference type="InterPro" id="IPR005303">
    <property type="entry name" value="MOCOS_middle"/>
</dbReference>
<sequence>MFHVDKDPHGRKRIITGGDGCRIAVSGFFRTAVLSWWWCKVAKDFLQFLFSSLSLSLSLLTTVIIMHRLTGLASSLGFFSIFPDQTQKVERSKNVLDTSIQKNDADGSCAEEEEKLEFLEKYGNQYGYPESTTPIDELRSKEFARLAGTVYVDHAGATLHSDSQLRGALDDLSANLYSNPHSQSDSSIRTSDKVELARLQVLALCNAPPGEYTCVFTAGATSALKLVGEAFPWSSESEYLYTMENHNSVLGIREYALDHGATAIAVDVERISPPSSKSRNYERGNVQIKRRSPLQRPMGSWTLTGEHKEDQELYHLFAFPLECNFSGAKFDLDLVTQIQQGRHCGEKHSRGQWLVLVDAAKGCGTMPPDLSRFKADFVAISFYKLFGYPTGLGALLVRNDAARLLRKKYFAGGTVAVSIADADFMQKRDRTEQWLEDGTASFLSIVALRHGFAVINRLQPQNITRHTGSLTSYMATKLAGLKHGNGTPVCILYGNHHHNNDDDHHHQANYWGLHCNQGPIVTLNLKRADGSWVGYHEVEKLAALSNIQLRTGCFCNPGACAKYLQLSQLDLRTNYEAGHVCWDDHDVINGQPTGAVRVSFGYMSTFEDCLAVIRFIRKYFVESETSTASSGLMMDDSINGGIVDNDTHATTSIQLESIIVYPIKSCAGFSVRVWPLSDCGLLYDREWLIQNHSGDTLTQKKLPSMCSIQTSIDLSTGMMQVWAPNMNHCLAIPLQGDQCSGTSDLILCGNRAGGNSYGPEVAEWFTEALGIPCSLLRREPKSRKLQSRRRTRGVGKRDDDNDGGSTVASELSFVNEGQLLLVSKASIDELNQRMAVCNTEHAPASVQVNALQFRPNLVLSGSLPNDEDNWQTVSICNQQFTVLGGCNRCQMVNIDQATGFHHSQSQPLATLASYRRVEGKITFGILLTQDNFGSTHESVEQNSIVELETDYVKWLH</sequence>
<dbReference type="SUPFAM" id="SSF50800">
    <property type="entry name" value="PK beta-barrel domain-like"/>
    <property type="match status" value="1"/>
</dbReference>
<dbReference type="InterPro" id="IPR011037">
    <property type="entry name" value="Pyrv_Knase-like_insert_dom_sf"/>
</dbReference>
<dbReference type="InterPro" id="IPR015421">
    <property type="entry name" value="PyrdxlP-dep_Trfase_major"/>
</dbReference>
<proteinExistence type="inferred from homology"/>
<evidence type="ECO:0000259" key="6">
    <source>
        <dbReference type="PROSITE" id="PS51340"/>
    </source>
</evidence>
<dbReference type="InterPro" id="IPR015424">
    <property type="entry name" value="PyrdxlP-dep_Trfase"/>
</dbReference>
<dbReference type="InterPro" id="IPR015422">
    <property type="entry name" value="PyrdxlP-dep_Trfase_small"/>
</dbReference>
<evidence type="ECO:0000313" key="7">
    <source>
        <dbReference type="EMBL" id="CAK9261443.1"/>
    </source>
</evidence>
<dbReference type="Gene3D" id="3.40.640.10">
    <property type="entry name" value="Type I PLP-dependent aspartate aminotransferase-like (Major domain)"/>
    <property type="match status" value="1"/>
</dbReference>
<dbReference type="Pfam" id="PF00266">
    <property type="entry name" value="Aminotran_5"/>
    <property type="match status" value="2"/>
</dbReference>
<evidence type="ECO:0000313" key="8">
    <source>
        <dbReference type="Proteomes" id="UP001497444"/>
    </source>
</evidence>
<evidence type="ECO:0000256" key="1">
    <source>
        <dbReference type="ARBA" id="ARBA00022679"/>
    </source>
</evidence>
<evidence type="ECO:0000256" key="3">
    <source>
        <dbReference type="ARBA" id="ARBA00023150"/>
    </source>
</evidence>
<evidence type="ECO:0000256" key="2">
    <source>
        <dbReference type="ARBA" id="ARBA00022898"/>
    </source>
</evidence>
<name>A0ABP0W3T2_9BRYO</name>
<keyword evidence="8" id="KW-1185">Reference proteome</keyword>
<dbReference type="InterPro" id="IPR028886">
    <property type="entry name" value="MoCo_sulfurase"/>
</dbReference>
<dbReference type="SUPFAM" id="SSF141673">
    <property type="entry name" value="MOSC N-terminal domain-like"/>
    <property type="match status" value="1"/>
</dbReference>
<dbReference type="Proteomes" id="UP001497444">
    <property type="component" value="Chromosome 14"/>
</dbReference>
<keyword evidence="5" id="KW-1133">Transmembrane helix</keyword>
<feature type="non-terminal residue" evidence="7">
    <location>
        <position position="956"/>
    </location>
</feature>
<gene>
    <name evidence="7" type="ORF">CSSPJE1EN1_LOCUS6921</name>
</gene>
<keyword evidence="2" id="KW-0663">Pyridoxal phosphate</keyword>
<dbReference type="InterPro" id="IPR005302">
    <property type="entry name" value="MoCF_Sase_C"/>
</dbReference>
<dbReference type="PROSITE" id="PS51340">
    <property type="entry name" value="MOSC"/>
    <property type="match status" value="1"/>
</dbReference>
<feature type="region of interest" description="Disordered" evidence="4">
    <location>
        <begin position="782"/>
        <end position="806"/>
    </location>
</feature>
<evidence type="ECO:0000256" key="5">
    <source>
        <dbReference type="SAM" id="Phobius"/>
    </source>
</evidence>
<protein>
    <recommendedName>
        <fullName evidence="6">MOSC domain-containing protein</fullName>
    </recommendedName>
</protein>
<reference evidence="7" key="1">
    <citation type="submission" date="2024-02" db="EMBL/GenBank/DDBJ databases">
        <authorList>
            <consortium name="ELIXIR-Norway"/>
            <consortium name="Elixir Norway"/>
        </authorList>
    </citation>
    <scope>NUCLEOTIDE SEQUENCE</scope>
</reference>
<feature type="compositionally biased region" description="Basic residues" evidence="4">
    <location>
        <begin position="782"/>
        <end position="794"/>
    </location>
</feature>
<evidence type="ECO:0000256" key="4">
    <source>
        <dbReference type="SAM" id="MobiDB-lite"/>
    </source>
</evidence>
<keyword evidence="5" id="KW-0812">Transmembrane</keyword>
<organism evidence="7 8">
    <name type="scientific">Sphagnum jensenii</name>
    <dbReference type="NCBI Taxonomy" id="128206"/>
    <lineage>
        <taxon>Eukaryota</taxon>
        <taxon>Viridiplantae</taxon>
        <taxon>Streptophyta</taxon>
        <taxon>Embryophyta</taxon>
        <taxon>Bryophyta</taxon>
        <taxon>Sphagnophytina</taxon>
        <taxon>Sphagnopsida</taxon>
        <taxon>Sphagnales</taxon>
        <taxon>Sphagnaceae</taxon>
        <taxon>Sphagnum</taxon>
    </lineage>
</organism>
<keyword evidence="1" id="KW-0808">Transferase</keyword>
<dbReference type="Pfam" id="PF03476">
    <property type="entry name" value="MOSC_N"/>
    <property type="match status" value="1"/>
</dbReference>